<dbReference type="OrthoDB" id="3598784at2759"/>
<protein>
    <submittedName>
        <fullName evidence="3">Uncharacterized protein</fullName>
    </submittedName>
</protein>
<reference evidence="3 4" key="1">
    <citation type="submission" date="2017-10" db="EMBL/GenBank/DDBJ databases">
        <title>Development of genomic resources for the powdery mildew, Erysiphe pulchra.</title>
        <authorList>
            <person name="Wadl P.A."/>
            <person name="Mack B.M."/>
            <person name="Moore G."/>
            <person name="Beltz S.B."/>
        </authorList>
    </citation>
    <scope>NUCLEOTIDE SEQUENCE [LARGE SCALE GENOMIC DNA]</scope>
    <source>
        <strain evidence="3">Cflorida</strain>
    </source>
</reference>
<proteinExistence type="predicted"/>
<evidence type="ECO:0000256" key="1">
    <source>
        <dbReference type="SAM" id="Coils"/>
    </source>
</evidence>
<evidence type="ECO:0000313" key="4">
    <source>
        <dbReference type="Proteomes" id="UP000237438"/>
    </source>
</evidence>
<sequence length="429" mass="49090">MVGMNNAQLESYMKRSVEDLEKKSQQLREMLEGFENDTKEVKDSVKTMSENLNSFKDFQIEQTKSLQNTVDNVTESLLTLNRQFQNVKEKSKETELKRLDAERKLNLRLDTMQINLSKQVKDSLSLVPNASERQAREMVRTGDKESKLRRSSLPPSRHGESSSTNTSFQIAELQRSNLYSFAQSSEKSGTLGDNPYSNVEEKSRSSEMNPPPLPQNSKNTAYTVPSFEKDSDQNKKSKSETRIFTPPLEPVNPLRPIQFFDQPIVNCPSEREPDGSINLYRPLMPNLGKLTDQERFNKRYFPDFFLRVDAEDPNGPLREASRRNRAVFPPTCKLKDANAETLDTLNLMQVCMIQAMLPYSAWPSRVAIEMDDDFVIVRRLINNYSFDWASTVEAILKVLNENGALGSPLRIFARLHPKSIETAVDFAKR</sequence>
<feature type="region of interest" description="Disordered" evidence="2">
    <location>
        <begin position="127"/>
        <end position="167"/>
    </location>
</feature>
<name>A0A2S4PUL1_9PEZI</name>
<feature type="region of interest" description="Disordered" evidence="2">
    <location>
        <begin position="184"/>
        <end position="249"/>
    </location>
</feature>
<feature type="compositionally biased region" description="Basic and acidic residues" evidence="2">
    <location>
        <begin position="133"/>
        <end position="148"/>
    </location>
</feature>
<feature type="non-terminal residue" evidence="3">
    <location>
        <position position="429"/>
    </location>
</feature>
<gene>
    <name evidence="3" type="ORF">EPUL_005192</name>
</gene>
<evidence type="ECO:0000256" key="2">
    <source>
        <dbReference type="SAM" id="MobiDB-lite"/>
    </source>
</evidence>
<feature type="compositionally biased region" description="Basic and acidic residues" evidence="2">
    <location>
        <begin position="227"/>
        <end position="241"/>
    </location>
</feature>
<dbReference type="Proteomes" id="UP000237438">
    <property type="component" value="Unassembled WGS sequence"/>
</dbReference>
<accession>A0A2S4PUL1</accession>
<dbReference type="AlphaFoldDB" id="A0A2S4PUL1"/>
<dbReference type="EMBL" id="PEDP01000523">
    <property type="protein sequence ID" value="POS85710.1"/>
    <property type="molecule type" value="Genomic_DNA"/>
</dbReference>
<feature type="coiled-coil region" evidence="1">
    <location>
        <begin position="70"/>
        <end position="104"/>
    </location>
</feature>
<comment type="caution">
    <text evidence="3">The sequence shown here is derived from an EMBL/GenBank/DDBJ whole genome shotgun (WGS) entry which is preliminary data.</text>
</comment>
<keyword evidence="1" id="KW-0175">Coiled coil</keyword>
<organism evidence="3 4">
    <name type="scientific">Erysiphe pulchra</name>
    <dbReference type="NCBI Taxonomy" id="225359"/>
    <lineage>
        <taxon>Eukaryota</taxon>
        <taxon>Fungi</taxon>
        <taxon>Dikarya</taxon>
        <taxon>Ascomycota</taxon>
        <taxon>Pezizomycotina</taxon>
        <taxon>Leotiomycetes</taxon>
        <taxon>Erysiphales</taxon>
        <taxon>Erysiphaceae</taxon>
        <taxon>Erysiphe</taxon>
    </lineage>
</organism>
<keyword evidence="4" id="KW-1185">Reference proteome</keyword>
<evidence type="ECO:0000313" key="3">
    <source>
        <dbReference type="EMBL" id="POS85710.1"/>
    </source>
</evidence>